<sequence length="189" mass="20551">VAKPAGDDALKKAKIDAAMLKAQLRKLEKVEQPDADQQAELARLRQQLEAAERALADLEATPTAAPVAKPAGDDALKKAKADLAFKRAELRKAEKDGAEDARLQALREALAQAEQALHQAEDASGKPAPELVRTDKRPVDDQTRALKTEVAFARADLRKLEREQAEEQALAAARVRLAEAERQLAEQNA</sequence>
<evidence type="ECO:0000256" key="1">
    <source>
        <dbReference type="SAM" id="MobiDB-lite"/>
    </source>
</evidence>
<name>A0A2T5PBL8_9PSED</name>
<dbReference type="Proteomes" id="UP000244064">
    <property type="component" value="Unassembled WGS sequence"/>
</dbReference>
<protein>
    <submittedName>
        <fullName evidence="2">Electron transport complex subunit RsxC</fullName>
    </submittedName>
</protein>
<dbReference type="AlphaFoldDB" id="A0A2T5PBL8"/>
<gene>
    <name evidence="2" type="ORF">DBO85_06430</name>
</gene>
<proteinExistence type="predicted"/>
<organism evidence="2 3">
    <name type="scientific">Pseudomonas mangrovi</name>
    <dbReference type="NCBI Taxonomy" id="2161748"/>
    <lineage>
        <taxon>Bacteria</taxon>
        <taxon>Pseudomonadati</taxon>
        <taxon>Pseudomonadota</taxon>
        <taxon>Gammaproteobacteria</taxon>
        <taxon>Pseudomonadales</taxon>
        <taxon>Pseudomonadaceae</taxon>
        <taxon>Pseudomonas</taxon>
    </lineage>
</organism>
<evidence type="ECO:0000313" key="2">
    <source>
        <dbReference type="EMBL" id="PTU75097.1"/>
    </source>
</evidence>
<feature type="region of interest" description="Disordered" evidence="1">
    <location>
        <begin position="113"/>
        <end position="144"/>
    </location>
</feature>
<evidence type="ECO:0000313" key="3">
    <source>
        <dbReference type="Proteomes" id="UP000244064"/>
    </source>
</evidence>
<reference evidence="2 3" key="1">
    <citation type="submission" date="2018-04" db="EMBL/GenBank/DDBJ databases">
        <title>Pseudomonas sp. nov., isolated from mangrove soil.</title>
        <authorList>
            <person name="Chen C."/>
        </authorList>
    </citation>
    <scope>NUCLEOTIDE SEQUENCE [LARGE SCALE GENOMIC DNA]</scope>
    <source>
        <strain evidence="2 3">TC-11</strain>
    </source>
</reference>
<dbReference type="EMBL" id="QASN01000012">
    <property type="protein sequence ID" value="PTU75097.1"/>
    <property type="molecule type" value="Genomic_DNA"/>
</dbReference>
<comment type="caution">
    <text evidence="2">The sequence shown here is derived from an EMBL/GenBank/DDBJ whole genome shotgun (WGS) entry which is preliminary data.</text>
</comment>
<feature type="non-terminal residue" evidence="2">
    <location>
        <position position="1"/>
    </location>
</feature>
<feature type="compositionally biased region" description="Basic and acidic residues" evidence="1">
    <location>
        <begin position="132"/>
        <end position="144"/>
    </location>
</feature>
<keyword evidence="3" id="KW-1185">Reference proteome</keyword>
<accession>A0A2T5PBL8</accession>